<sequence>MRREEALRKLRESRKELKKFGVKRIGIFGSIVRNEAKEDSDVDIFVEFEPGKATFKNVAGLVDFLESLFGREVDLLTPAGIESIRLKHVKEEIRKEIQYA</sequence>
<evidence type="ECO:0000256" key="7">
    <source>
        <dbReference type="ARBA" id="ARBA00022840"/>
    </source>
</evidence>
<dbReference type="RefSeq" id="WP_010879182.1">
    <property type="nucleotide sequence ID" value="NZ_CP006577.1"/>
</dbReference>
<dbReference type="InterPro" id="IPR043519">
    <property type="entry name" value="NT_sf"/>
</dbReference>
<evidence type="ECO:0000256" key="10">
    <source>
        <dbReference type="ARBA" id="ARBA00038276"/>
    </source>
</evidence>
<evidence type="ECO:0000256" key="11">
    <source>
        <dbReference type="ARBA" id="ARBA00047518"/>
    </source>
</evidence>
<evidence type="ECO:0000313" key="14">
    <source>
        <dbReference type="EMBL" id="AIG98686.1"/>
    </source>
</evidence>
<evidence type="ECO:0000256" key="5">
    <source>
        <dbReference type="ARBA" id="ARBA00022723"/>
    </source>
</evidence>
<comment type="catalytic activity">
    <reaction evidence="12">
        <text>L-tyrosyl-[protein] + ATP = O-(5'-adenylyl)-L-tyrosyl-[protein] + diphosphate</text>
        <dbReference type="Rhea" id="RHEA:54288"/>
        <dbReference type="Rhea" id="RHEA-COMP:10136"/>
        <dbReference type="Rhea" id="RHEA-COMP:13846"/>
        <dbReference type="ChEBI" id="CHEBI:30616"/>
        <dbReference type="ChEBI" id="CHEBI:33019"/>
        <dbReference type="ChEBI" id="CHEBI:46858"/>
        <dbReference type="ChEBI" id="CHEBI:83624"/>
        <dbReference type="EC" id="2.7.7.108"/>
    </reaction>
</comment>
<keyword evidence="2" id="KW-1277">Toxin-antitoxin system</keyword>
<dbReference type="PANTHER" id="PTHR33571:SF14">
    <property type="entry name" value="PROTEIN ADENYLYLTRANSFERASE MJ0435-RELATED"/>
    <property type="match status" value="1"/>
</dbReference>
<dbReference type="InterPro" id="IPR002934">
    <property type="entry name" value="Polymerase_NTP_transf_dom"/>
</dbReference>
<keyword evidence="7" id="KW-0067">ATP-binding</keyword>
<reference evidence="14 15" key="1">
    <citation type="submission" date="2013-07" db="EMBL/GenBank/DDBJ databases">
        <title>Genome of Archaeoglobus fulgidus.</title>
        <authorList>
            <person name="Fiebig A."/>
            <person name="Birkeland N.-K."/>
        </authorList>
    </citation>
    <scope>NUCLEOTIDE SEQUENCE [LARGE SCALE GENOMIC DNA]</scope>
    <source>
        <strain evidence="14 15">DSM 8774</strain>
    </source>
</reference>
<evidence type="ECO:0000256" key="1">
    <source>
        <dbReference type="ARBA" id="ARBA00001946"/>
    </source>
</evidence>
<dbReference type="Pfam" id="PF01909">
    <property type="entry name" value="NTP_transf_2"/>
    <property type="match status" value="1"/>
</dbReference>
<keyword evidence="8" id="KW-0460">Magnesium</keyword>
<keyword evidence="6" id="KW-0547">Nucleotide-binding</keyword>
<evidence type="ECO:0000256" key="8">
    <source>
        <dbReference type="ARBA" id="ARBA00022842"/>
    </source>
</evidence>
<comment type="cofactor">
    <cofactor evidence="1">
        <name>Mg(2+)</name>
        <dbReference type="ChEBI" id="CHEBI:18420"/>
    </cofactor>
</comment>
<evidence type="ECO:0000256" key="12">
    <source>
        <dbReference type="ARBA" id="ARBA00048696"/>
    </source>
</evidence>
<protein>
    <recommendedName>
        <fullName evidence="9">protein adenylyltransferase</fullName>
        <ecNumber evidence="9">2.7.7.108</ecNumber>
    </recommendedName>
</protein>
<dbReference type="InterPro" id="IPR052038">
    <property type="entry name" value="Type-VII_TA_antitoxin"/>
</dbReference>
<dbReference type="SUPFAM" id="SSF81301">
    <property type="entry name" value="Nucleotidyltransferase"/>
    <property type="match status" value="1"/>
</dbReference>
<evidence type="ECO:0000256" key="6">
    <source>
        <dbReference type="ARBA" id="ARBA00022741"/>
    </source>
</evidence>
<evidence type="ECO:0000256" key="2">
    <source>
        <dbReference type="ARBA" id="ARBA00022649"/>
    </source>
</evidence>
<keyword evidence="3 14" id="KW-0808">Transferase</keyword>
<dbReference type="HOGENOM" id="CLU_130257_10_1_2"/>
<dbReference type="CDD" id="cd05403">
    <property type="entry name" value="NT_KNTase_like"/>
    <property type="match status" value="1"/>
</dbReference>
<keyword evidence="5" id="KW-0479">Metal-binding</keyword>
<evidence type="ECO:0000313" key="15">
    <source>
        <dbReference type="Proteomes" id="UP000028501"/>
    </source>
</evidence>
<comment type="similarity">
    <text evidence="10">Belongs to the MntA antitoxin family.</text>
</comment>
<organism evidence="14 15">
    <name type="scientific">Archaeoglobus fulgidus DSM 8774</name>
    <dbReference type="NCBI Taxonomy" id="1344584"/>
    <lineage>
        <taxon>Archaea</taxon>
        <taxon>Methanobacteriati</taxon>
        <taxon>Methanobacteriota</taxon>
        <taxon>Archaeoglobi</taxon>
        <taxon>Archaeoglobales</taxon>
        <taxon>Archaeoglobaceae</taxon>
        <taxon>Archaeoglobus</taxon>
    </lineage>
</organism>
<evidence type="ECO:0000256" key="4">
    <source>
        <dbReference type="ARBA" id="ARBA00022695"/>
    </source>
</evidence>
<comment type="catalytic activity">
    <reaction evidence="11">
        <text>O-(5'-adenylyl)-L-tyrosyl-[protein] + ATP = O-[5'-(adenylyl-(5'-&gt;3')-adenylyl)]-L-tyrosyl-[protein] + diphosphate</text>
        <dbReference type="Rhea" id="RHEA:66528"/>
        <dbReference type="Rhea" id="RHEA-COMP:13846"/>
        <dbReference type="Rhea" id="RHEA-COMP:17046"/>
        <dbReference type="ChEBI" id="CHEBI:30616"/>
        <dbReference type="ChEBI" id="CHEBI:33019"/>
        <dbReference type="ChEBI" id="CHEBI:83624"/>
        <dbReference type="ChEBI" id="CHEBI:167160"/>
    </reaction>
</comment>
<dbReference type="EC" id="2.7.7.108" evidence="9"/>
<accession>A0A075WFB9</accession>
<dbReference type="GO" id="GO:0005524">
    <property type="term" value="F:ATP binding"/>
    <property type="evidence" value="ECO:0007669"/>
    <property type="project" value="UniProtKB-KW"/>
</dbReference>
<dbReference type="Gene3D" id="3.30.460.10">
    <property type="entry name" value="Beta Polymerase, domain 2"/>
    <property type="match status" value="1"/>
</dbReference>
<evidence type="ECO:0000256" key="9">
    <source>
        <dbReference type="ARBA" id="ARBA00034531"/>
    </source>
</evidence>
<gene>
    <name evidence="14" type="ORF">AFULGI_00019350</name>
</gene>
<keyword evidence="4" id="KW-0548">Nucleotidyltransferase</keyword>
<dbReference type="PANTHER" id="PTHR33571">
    <property type="entry name" value="SSL8005 PROTEIN"/>
    <property type="match status" value="1"/>
</dbReference>
<proteinExistence type="inferred from homology"/>
<dbReference type="KEGG" id="afg:AFULGI_00019350"/>
<feature type="domain" description="Polymerase nucleotidyl transferase" evidence="13">
    <location>
        <begin position="7"/>
        <end position="99"/>
    </location>
</feature>
<dbReference type="GO" id="GO:0070733">
    <property type="term" value="F:AMPylase activity"/>
    <property type="evidence" value="ECO:0007669"/>
    <property type="project" value="UniProtKB-EC"/>
</dbReference>
<dbReference type="GeneID" id="24795429"/>
<evidence type="ECO:0000256" key="3">
    <source>
        <dbReference type="ARBA" id="ARBA00022679"/>
    </source>
</evidence>
<dbReference type="Proteomes" id="UP000028501">
    <property type="component" value="Chromosome"/>
</dbReference>
<dbReference type="EMBL" id="CP006577">
    <property type="protein sequence ID" value="AIG98686.1"/>
    <property type="molecule type" value="Genomic_DNA"/>
</dbReference>
<dbReference type="AlphaFoldDB" id="A0A075WFB9"/>
<dbReference type="GO" id="GO:0046872">
    <property type="term" value="F:metal ion binding"/>
    <property type="evidence" value="ECO:0007669"/>
    <property type="project" value="UniProtKB-KW"/>
</dbReference>
<evidence type="ECO:0000259" key="13">
    <source>
        <dbReference type="Pfam" id="PF01909"/>
    </source>
</evidence>
<name>A0A075WFB9_ARCFL</name>